<organism evidence="3 4">
    <name type="scientific">Leersia perrieri</name>
    <dbReference type="NCBI Taxonomy" id="77586"/>
    <lineage>
        <taxon>Eukaryota</taxon>
        <taxon>Viridiplantae</taxon>
        <taxon>Streptophyta</taxon>
        <taxon>Embryophyta</taxon>
        <taxon>Tracheophyta</taxon>
        <taxon>Spermatophyta</taxon>
        <taxon>Magnoliopsida</taxon>
        <taxon>Liliopsida</taxon>
        <taxon>Poales</taxon>
        <taxon>Poaceae</taxon>
        <taxon>BOP clade</taxon>
        <taxon>Oryzoideae</taxon>
        <taxon>Oryzeae</taxon>
        <taxon>Oryzinae</taxon>
        <taxon>Leersia</taxon>
    </lineage>
</organism>
<keyword evidence="4" id="KW-1185">Reference proteome</keyword>
<reference evidence="3" key="3">
    <citation type="submission" date="2015-04" db="UniProtKB">
        <authorList>
            <consortium name="EnsemblPlants"/>
        </authorList>
    </citation>
    <scope>IDENTIFICATION</scope>
</reference>
<keyword evidence="1" id="KW-1133">Transmembrane helix</keyword>
<evidence type="ECO:0000313" key="3">
    <source>
        <dbReference type="EnsemblPlants" id="LPERR03G18210.1"/>
    </source>
</evidence>
<dbReference type="AlphaFoldDB" id="A0A0D9VV80"/>
<feature type="transmembrane region" description="Helical" evidence="1">
    <location>
        <begin position="51"/>
        <end position="75"/>
    </location>
</feature>
<evidence type="ECO:0000256" key="1">
    <source>
        <dbReference type="SAM" id="Phobius"/>
    </source>
</evidence>
<dbReference type="Gramene" id="LPERR03G18210.1">
    <property type="protein sequence ID" value="LPERR03G18210.1"/>
    <property type="gene ID" value="LPERR03G18210"/>
</dbReference>
<feature type="chain" id="PRO_5002348299" evidence="2">
    <location>
        <begin position="28"/>
        <end position="118"/>
    </location>
</feature>
<keyword evidence="2" id="KW-0732">Signal</keyword>
<keyword evidence="1" id="KW-0812">Transmembrane</keyword>
<keyword evidence="1" id="KW-0472">Membrane</keyword>
<dbReference type="HOGENOM" id="CLU_2076504_0_0_1"/>
<reference evidence="4" key="2">
    <citation type="submission" date="2013-12" db="EMBL/GenBank/DDBJ databases">
        <authorList>
            <person name="Yu Y."/>
            <person name="Lee S."/>
            <person name="de Baynast K."/>
            <person name="Wissotski M."/>
            <person name="Liu L."/>
            <person name="Talag J."/>
            <person name="Goicoechea J."/>
            <person name="Angelova A."/>
            <person name="Jetty R."/>
            <person name="Kudrna D."/>
            <person name="Golser W."/>
            <person name="Rivera L."/>
            <person name="Zhang J."/>
            <person name="Wing R."/>
        </authorList>
    </citation>
    <scope>NUCLEOTIDE SEQUENCE</scope>
</reference>
<feature type="transmembrane region" description="Helical" evidence="1">
    <location>
        <begin position="82"/>
        <end position="103"/>
    </location>
</feature>
<dbReference type="EnsemblPlants" id="LPERR03G18210.1">
    <property type="protein sequence ID" value="LPERR03G18210.1"/>
    <property type="gene ID" value="LPERR03G18210"/>
</dbReference>
<proteinExistence type="predicted"/>
<dbReference type="Proteomes" id="UP000032180">
    <property type="component" value="Chromosome 3"/>
</dbReference>
<feature type="signal peptide" evidence="2">
    <location>
        <begin position="1"/>
        <end position="27"/>
    </location>
</feature>
<dbReference type="eggNOG" id="KOG1558">
    <property type="taxonomic scope" value="Eukaryota"/>
</dbReference>
<evidence type="ECO:0000256" key="2">
    <source>
        <dbReference type="SAM" id="SignalP"/>
    </source>
</evidence>
<dbReference type="STRING" id="77586.A0A0D9VV80"/>
<reference evidence="3 4" key="1">
    <citation type="submission" date="2012-08" db="EMBL/GenBank/DDBJ databases">
        <title>Oryza genome evolution.</title>
        <authorList>
            <person name="Wing R.A."/>
        </authorList>
    </citation>
    <scope>NUCLEOTIDE SEQUENCE</scope>
</reference>
<accession>A0A0D9VV80</accession>
<sequence length="118" mass="12093">MAGGNAVGASLHLLLLWLCAAATTAWAHGGGGSDADGGGGKGKPDQWARGLMAAKLWCVVIVFAGTLAGGVSPYFMRWNEAFLALGTQFAGGVFNGTAVMHFFSDANETFGDLVPDSR</sequence>
<name>A0A0D9VV80_9ORYZ</name>
<evidence type="ECO:0000313" key="4">
    <source>
        <dbReference type="Proteomes" id="UP000032180"/>
    </source>
</evidence>
<protein>
    <submittedName>
        <fullName evidence="3">Uncharacterized protein</fullName>
    </submittedName>
</protein>